<evidence type="ECO:0000313" key="4">
    <source>
        <dbReference type="Proteomes" id="UP000015503"/>
    </source>
</evidence>
<dbReference type="KEGG" id="pre:PCA10_17670"/>
<proteinExistence type="predicted"/>
<evidence type="ECO:0000313" key="3">
    <source>
        <dbReference type="EMBL" id="BAN47499.1"/>
    </source>
</evidence>
<evidence type="ECO:0000256" key="1">
    <source>
        <dbReference type="ARBA" id="ARBA00022801"/>
    </source>
</evidence>
<dbReference type="STRING" id="1245471.PCA10_17670"/>
<keyword evidence="4" id="KW-1185">Reference proteome</keyword>
<evidence type="ECO:0000259" key="2">
    <source>
        <dbReference type="Pfam" id="PF00561"/>
    </source>
</evidence>
<dbReference type="AlphaFoldDB" id="S6BEP2"/>
<dbReference type="PATRIC" id="fig|1245471.3.peg.1791"/>
<dbReference type="InterPro" id="IPR000073">
    <property type="entry name" value="AB_hydrolase_1"/>
</dbReference>
<dbReference type="OrthoDB" id="9780765at2"/>
<dbReference type="eggNOG" id="COG0596">
    <property type="taxonomic scope" value="Bacteria"/>
</dbReference>
<gene>
    <name evidence="3" type="ORF">PCA10_17670</name>
</gene>
<name>S6BEP2_METRE</name>
<dbReference type="Pfam" id="PF00561">
    <property type="entry name" value="Abhydrolase_1"/>
    <property type="match status" value="1"/>
</dbReference>
<dbReference type="SUPFAM" id="SSF53474">
    <property type="entry name" value="alpha/beta-Hydrolases"/>
    <property type="match status" value="1"/>
</dbReference>
<feature type="domain" description="AB hydrolase-1" evidence="2">
    <location>
        <begin position="25"/>
        <end position="297"/>
    </location>
</feature>
<reference evidence="3 4" key="1">
    <citation type="journal article" date="2013" name="Genome Announc.">
        <title>Complete Genome Sequence of the Carbazole Degrader Pseudomonas resinovorans Strain CA10 (NBRC 106553).</title>
        <authorList>
            <person name="Shintani M."/>
            <person name="Hosoyama A."/>
            <person name="Ohji S."/>
            <person name="Tsuchikane K."/>
            <person name="Takarada H."/>
            <person name="Yamazoe A."/>
            <person name="Fujita N."/>
            <person name="Nojiri H."/>
        </authorList>
    </citation>
    <scope>NUCLEOTIDE SEQUENCE [LARGE SCALE GENOMIC DNA]</scope>
    <source>
        <strain evidence="3 4">NBRC 106553</strain>
    </source>
</reference>
<sequence length="320" mass="35869">MEQHLLAVNGIHLSVHVAGPETGRPVWLLHGFPECWHSWRQQIPALVAAGYRVFVPEMRGYGASDAPEAVEAYSLLTLCADIQAAMDAFGQEDVCMVGHDWGAMVAWHLALLEPHRISALATLSVPFAGRPRRPAIEILRKVHAEHFNYILYFQEPGVAEAELDADIDRTLRAFMHGGSAGELFLTPRPADARLLDGLPLSLDLPDWCPPEDFAHYHQAFAGRGFRGALNWYRNFERNWHDTEPLAGRKVEQPTLFLIGTRDPVATLEAYTFERMPEHVPNLQAHVLDCGHWIQGENAGEVNRLLLQFLARTFAPTPPLE</sequence>
<dbReference type="HOGENOM" id="CLU_020336_7_2_6"/>
<dbReference type="Proteomes" id="UP000015503">
    <property type="component" value="Chromosome"/>
</dbReference>
<organism evidence="3 4">
    <name type="scientific">Metapseudomonas resinovorans NBRC 106553</name>
    <dbReference type="NCBI Taxonomy" id="1245471"/>
    <lineage>
        <taxon>Bacteria</taxon>
        <taxon>Pseudomonadati</taxon>
        <taxon>Pseudomonadota</taxon>
        <taxon>Gammaproteobacteria</taxon>
        <taxon>Pseudomonadales</taxon>
        <taxon>Pseudomonadaceae</taxon>
        <taxon>Metapseudomonas</taxon>
    </lineage>
</organism>
<dbReference type="GO" id="GO:0016787">
    <property type="term" value="F:hydrolase activity"/>
    <property type="evidence" value="ECO:0007669"/>
    <property type="project" value="UniProtKB-KW"/>
</dbReference>
<protein>
    <recommendedName>
        <fullName evidence="2">AB hydrolase-1 domain-containing protein</fullName>
    </recommendedName>
</protein>
<dbReference type="PRINTS" id="PR00111">
    <property type="entry name" value="ABHYDROLASE"/>
</dbReference>
<dbReference type="EMBL" id="AP013068">
    <property type="protein sequence ID" value="BAN47499.1"/>
    <property type="molecule type" value="Genomic_DNA"/>
</dbReference>
<dbReference type="PANTHER" id="PTHR43329">
    <property type="entry name" value="EPOXIDE HYDROLASE"/>
    <property type="match status" value="1"/>
</dbReference>
<dbReference type="InterPro" id="IPR029058">
    <property type="entry name" value="AB_hydrolase_fold"/>
</dbReference>
<dbReference type="RefSeq" id="WP_016491701.1">
    <property type="nucleotide sequence ID" value="NC_021499.1"/>
</dbReference>
<accession>S6BEP2</accession>
<dbReference type="InterPro" id="IPR000639">
    <property type="entry name" value="Epox_hydrolase-like"/>
</dbReference>
<dbReference type="PRINTS" id="PR00412">
    <property type="entry name" value="EPOXHYDRLASE"/>
</dbReference>
<keyword evidence="1" id="KW-0378">Hydrolase</keyword>
<dbReference type="Gene3D" id="3.40.50.1820">
    <property type="entry name" value="alpha/beta hydrolase"/>
    <property type="match status" value="1"/>
</dbReference>